<organism evidence="1 2">
    <name type="scientific">Nocardiopsis coralli</name>
    <dbReference type="NCBI Taxonomy" id="2772213"/>
    <lineage>
        <taxon>Bacteria</taxon>
        <taxon>Bacillati</taxon>
        <taxon>Actinomycetota</taxon>
        <taxon>Actinomycetes</taxon>
        <taxon>Streptosporangiales</taxon>
        <taxon>Nocardiopsidaceae</taxon>
        <taxon>Nocardiopsis</taxon>
    </lineage>
</organism>
<reference evidence="1 2" key="1">
    <citation type="submission" date="2020-09" db="EMBL/GenBank/DDBJ databases">
        <title>Diversity and distribution of actinomycetes associated with coral in the coast of Hainan.</title>
        <authorList>
            <person name="Li F."/>
        </authorList>
    </citation>
    <scope>NUCLEOTIDE SEQUENCE [LARGE SCALE GENOMIC DNA]</scope>
    <source>
        <strain evidence="1 2">HNM0947</strain>
    </source>
</reference>
<dbReference type="EMBL" id="JADBGI010000020">
    <property type="protein sequence ID" value="MBE3001058.1"/>
    <property type="molecule type" value="Genomic_DNA"/>
</dbReference>
<gene>
    <name evidence="1" type="ORF">IDM40_20525</name>
</gene>
<accession>A0ABR9PB44</accession>
<protein>
    <submittedName>
        <fullName evidence="1">Uncharacterized protein</fullName>
    </submittedName>
</protein>
<sequence>MILTAGPTEVSVDPALPQEVESVLEGLRPSAPADLTGARSRYTDLAVDEPELRDRLIAVAAGLPGTPDPATVRVHRHGVGDFTLPRRAGDSAAGNWTLTFPLTDSEVDGVTAWTGERFERLPDRVGAGLVLEPGAWTWVSPVRGAPRYSVVMGVR</sequence>
<keyword evidence="2" id="KW-1185">Reference proteome</keyword>
<dbReference type="Proteomes" id="UP000806528">
    <property type="component" value="Unassembled WGS sequence"/>
</dbReference>
<evidence type="ECO:0000313" key="2">
    <source>
        <dbReference type="Proteomes" id="UP000806528"/>
    </source>
</evidence>
<dbReference type="RefSeq" id="WP_193123656.1">
    <property type="nucleotide sequence ID" value="NZ_JADBGI010000020.1"/>
</dbReference>
<proteinExistence type="predicted"/>
<name>A0ABR9PB44_9ACTN</name>
<comment type="caution">
    <text evidence="1">The sequence shown here is derived from an EMBL/GenBank/DDBJ whole genome shotgun (WGS) entry which is preliminary data.</text>
</comment>
<evidence type="ECO:0000313" key="1">
    <source>
        <dbReference type="EMBL" id="MBE3001058.1"/>
    </source>
</evidence>